<sequence length="141" mass="14055">MSFTDLYSTSATATGGRSGSAKSSDDRLSVALSVPKEMGGDSGPGTNPEQLFAAGYAACFEGALRLVARTRGVSFTGASVTADVTFGNDGAGYGLKVALTARVSGVTADVAEDLAAAAHNVCPYSKATRGNIPVTVTGLAV</sequence>
<feature type="region of interest" description="Disordered" evidence="2">
    <location>
        <begin position="1"/>
        <end position="26"/>
    </location>
</feature>
<dbReference type="Gene3D" id="3.30.300.20">
    <property type="match status" value="1"/>
</dbReference>
<protein>
    <submittedName>
        <fullName evidence="3">Ohr subfamily peroxiredoxin</fullName>
    </submittedName>
</protein>
<name>A0A7W9ZDV9_NOVIT</name>
<comment type="caution">
    <text evidence="3">The sequence shown here is derived from an EMBL/GenBank/DDBJ whole genome shotgun (WGS) entry which is preliminary data.</text>
</comment>
<proteinExistence type="inferred from homology"/>
<dbReference type="Proteomes" id="UP000544872">
    <property type="component" value="Unassembled WGS sequence"/>
</dbReference>
<dbReference type="InterPro" id="IPR019953">
    <property type="entry name" value="OHR"/>
</dbReference>
<dbReference type="Gene3D" id="2.20.25.10">
    <property type="match status" value="1"/>
</dbReference>
<evidence type="ECO:0000313" key="4">
    <source>
        <dbReference type="Proteomes" id="UP000544872"/>
    </source>
</evidence>
<dbReference type="EMBL" id="JACIIX010000002">
    <property type="protein sequence ID" value="MBB6209560.1"/>
    <property type="molecule type" value="Genomic_DNA"/>
</dbReference>
<comment type="similarity">
    <text evidence="1">Belongs to the OsmC/Ohr family.</text>
</comment>
<dbReference type="RefSeq" id="WP_184261929.1">
    <property type="nucleotide sequence ID" value="NZ_JACIIX010000002.1"/>
</dbReference>
<dbReference type="InterPro" id="IPR015946">
    <property type="entry name" value="KH_dom-like_a/b"/>
</dbReference>
<evidence type="ECO:0000256" key="2">
    <source>
        <dbReference type="SAM" id="MobiDB-lite"/>
    </source>
</evidence>
<dbReference type="NCBIfam" id="TIGR03561">
    <property type="entry name" value="organ_hyd_perox"/>
    <property type="match status" value="1"/>
</dbReference>
<evidence type="ECO:0000313" key="3">
    <source>
        <dbReference type="EMBL" id="MBB6209560.1"/>
    </source>
</evidence>
<reference evidence="3 4" key="1">
    <citation type="submission" date="2020-08" db="EMBL/GenBank/DDBJ databases">
        <title>Genomic Encyclopedia of Type Strains, Phase IV (KMG-IV): sequencing the most valuable type-strain genomes for metagenomic binning, comparative biology and taxonomic classification.</title>
        <authorList>
            <person name="Goeker M."/>
        </authorList>
    </citation>
    <scope>NUCLEOTIDE SEQUENCE [LARGE SCALE GENOMIC DNA]</scope>
    <source>
        <strain evidence="3 4">DSM 11590</strain>
    </source>
</reference>
<evidence type="ECO:0000256" key="1">
    <source>
        <dbReference type="ARBA" id="ARBA00007378"/>
    </source>
</evidence>
<dbReference type="InterPro" id="IPR003718">
    <property type="entry name" value="OsmC/Ohr_fam"/>
</dbReference>
<dbReference type="PANTHER" id="PTHR33797">
    <property type="entry name" value="ORGANIC HYDROPEROXIDE RESISTANCE PROTEIN-LIKE"/>
    <property type="match status" value="1"/>
</dbReference>
<feature type="compositionally biased region" description="Polar residues" evidence="2">
    <location>
        <begin position="1"/>
        <end position="15"/>
    </location>
</feature>
<dbReference type="AlphaFoldDB" id="A0A7W9ZDV9"/>
<organism evidence="3 4">
    <name type="scientific">Novispirillum itersonii</name>
    <name type="common">Aquaspirillum itersonii</name>
    <dbReference type="NCBI Taxonomy" id="189"/>
    <lineage>
        <taxon>Bacteria</taxon>
        <taxon>Pseudomonadati</taxon>
        <taxon>Pseudomonadota</taxon>
        <taxon>Alphaproteobacteria</taxon>
        <taxon>Rhodospirillales</taxon>
        <taxon>Novispirillaceae</taxon>
        <taxon>Novispirillum</taxon>
    </lineage>
</organism>
<accession>A0A7W9ZDV9</accession>
<gene>
    <name evidence="3" type="ORF">FHS48_000962</name>
</gene>
<dbReference type="Pfam" id="PF02566">
    <property type="entry name" value="OsmC"/>
    <property type="match status" value="1"/>
</dbReference>
<dbReference type="GO" id="GO:0006979">
    <property type="term" value="P:response to oxidative stress"/>
    <property type="evidence" value="ECO:0007669"/>
    <property type="project" value="InterPro"/>
</dbReference>
<dbReference type="InterPro" id="IPR036102">
    <property type="entry name" value="OsmC/Ohrsf"/>
</dbReference>
<keyword evidence="4" id="KW-1185">Reference proteome</keyword>
<dbReference type="SUPFAM" id="SSF82784">
    <property type="entry name" value="OsmC-like"/>
    <property type="match status" value="1"/>
</dbReference>
<dbReference type="PANTHER" id="PTHR33797:SF2">
    <property type="entry name" value="ORGANIC HYDROPEROXIDE RESISTANCE PROTEIN-LIKE"/>
    <property type="match status" value="1"/>
</dbReference>